<keyword evidence="6 8" id="KW-0342">GTP-binding</keyword>
<comment type="similarity">
    <text evidence="1 8 9 10">Belongs to the TRAFAC class TrmE-Era-EngA-EngB-Septin-like GTPase superfamily. EngA (Der) GTPase family.</text>
</comment>
<dbReference type="CDD" id="cd01894">
    <property type="entry name" value="EngA1"/>
    <property type="match status" value="1"/>
</dbReference>
<feature type="binding site" evidence="8">
    <location>
        <begin position="55"/>
        <end position="59"/>
    </location>
    <ligand>
        <name>GTP</name>
        <dbReference type="ChEBI" id="CHEBI:37565"/>
        <label>1</label>
    </ligand>
</feature>
<dbReference type="NCBIfam" id="TIGR03594">
    <property type="entry name" value="GTPase_EngA"/>
    <property type="match status" value="1"/>
</dbReference>
<name>A0A1J4U0U0_9BACT</name>
<evidence type="ECO:0000256" key="3">
    <source>
        <dbReference type="ARBA" id="ARBA00022517"/>
    </source>
</evidence>
<protein>
    <recommendedName>
        <fullName evidence="2 8">GTPase Der</fullName>
    </recommendedName>
    <alternativeName>
        <fullName evidence="7 8">GTP-binding protein EngA</fullName>
    </alternativeName>
</protein>
<dbReference type="PROSITE" id="PS51419">
    <property type="entry name" value="RAB"/>
    <property type="match status" value="1"/>
</dbReference>
<dbReference type="PRINTS" id="PR00449">
    <property type="entry name" value="RASTRNSFRMNG"/>
</dbReference>
<dbReference type="InterPro" id="IPR027417">
    <property type="entry name" value="P-loop_NTPase"/>
</dbReference>
<feature type="binding site" evidence="8">
    <location>
        <begin position="137"/>
        <end position="140"/>
    </location>
    <ligand>
        <name>GTP</name>
        <dbReference type="ChEBI" id="CHEBI:37565"/>
        <label>1</label>
    </ligand>
</feature>
<dbReference type="Pfam" id="PF01926">
    <property type="entry name" value="MMR_HSR1"/>
    <property type="match status" value="2"/>
</dbReference>
<accession>A0A1J4U0U0</accession>
<gene>
    <name evidence="8" type="primary">der</name>
    <name evidence="12" type="ORF">AUJ29_02190</name>
</gene>
<dbReference type="Gene3D" id="3.40.50.300">
    <property type="entry name" value="P-loop containing nucleotide triphosphate hydrolases"/>
    <property type="match status" value="2"/>
</dbReference>
<dbReference type="InterPro" id="IPR032859">
    <property type="entry name" value="KH_dom-like"/>
</dbReference>
<comment type="function">
    <text evidence="8 10">GTPase that plays an essential role in the late steps of ribosome biogenesis.</text>
</comment>
<dbReference type="InterPro" id="IPR015946">
    <property type="entry name" value="KH_dom-like_a/b"/>
</dbReference>
<dbReference type="NCBIfam" id="TIGR00231">
    <property type="entry name" value="small_GTP"/>
    <property type="match status" value="2"/>
</dbReference>
<evidence type="ECO:0000256" key="5">
    <source>
        <dbReference type="ARBA" id="ARBA00022741"/>
    </source>
</evidence>
<evidence type="ECO:0000256" key="1">
    <source>
        <dbReference type="ARBA" id="ARBA00008279"/>
    </source>
</evidence>
<proteinExistence type="inferred from homology"/>
<evidence type="ECO:0000256" key="9">
    <source>
        <dbReference type="PROSITE-ProRule" id="PRU01049"/>
    </source>
</evidence>
<dbReference type="AlphaFoldDB" id="A0A1J4U0U0"/>
<dbReference type="InterPro" id="IPR016484">
    <property type="entry name" value="GTPase_Der"/>
</dbReference>
<comment type="subunit">
    <text evidence="8">Associates with the 50S ribosomal subunit.</text>
</comment>
<dbReference type="HAMAP" id="MF_00195">
    <property type="entry name" value="GTPase_Der"/>
    <property type="match status" value="1"/>
</dbReference>
<dbReference type="GO" id="GO:0005525">
    <property type="term" value="F:GTP binding"/>
    <property type="evidence" value="ECO:0007669"/>
    <property type="project" value="UniProtKB-UniRule"/>
</dbReference>
<evidence type="ECO:0000256" key="7">
    <source>
        <dbReference type="ARBA" id="ARBA00032345"/>
    </source>
</evidence>
<feature type="domain" description="EngA-type G" evidence="11">
    <location>
        <begin position="2"/>
        <end position="185"/>
    </location>
</feature>
<organism evidence="12 13">
    <name type="scientific">Candidatus Kuenenbacteria bacterium CG1_02_38_13</name>
    <dbReference type="NCBI Taxonomy" id="1805235"/>
    <lineage>
        <taxon>Bacteria</taxon>
        <taxon>Candidatus Kueneniibacteriota</taxon>
    </lineage>
</organism>
<evidence type="ECO:0000256" key="8">
    <source>
        <dbReference type="HAMAP-Rule" id="MF_00195"/>
    </source>
</evidence>
<dbReference type="InterPro" id="IPR006073">
    <property type="entry name" value="GTP-bd"/>
</dbReference>
<dbReference type="Gene3D" id="3.30.300.20">
    <property type="match status" value="1"/>
</dbReference>
<evidence type="ECO:0000256" key="6">
    <source>
        <dbReference type="ARBA" id="ARBA00023134"/>
    </source>
</evidence>
<evidence type="ECO:0000256" key="2">
    <source>
        <dbReference type="ARBA" id="ARBA00020953"/>
    </source>
</evidence>
<dbReference type="GO" id="GO:0042254">
    <property type="term" value="P:ribosome biogenesis"/>
    <property type="evidence" value="ECO:0007669"/>
    <property type="project" value="UniProtKB-KW"/>
</dbReference>
<dbReference type="Pfam" id="PF14714">
    <property type="entry name" value="KH_dom-like"/>
    <property type="match status" value="1"/>
</dbReference>
<keyword evidence="3 8" id="KW-0690">Ribosome biogenesis</keyword>
<dbReference type="EMBL" id="MNVB01000049">
    <property type="protein sequence ID" value="OIO16891.1"/>
    <property type="molecule type" value="Genomic_DNA"/>
</dbReference>
<reference evidence="12" key="1">
    <citation type="journal article" date="2016" name="Environ. Microbiol.">
        <title>Genomic resolution of a cold subsurface aquifer community provides metabolic insights for novel microbes adapted to high CO concentrations.</title>
        <authorList>
            <person name="Probst A.J."/>
            <person name="Castelle C.J."/>
            <person name="Singh A."/>
            <person name="Brown C.T."/>
            <person name="Anantharaman K."/>
            <person name="Sharon I."/>
            <person name="Hug L.A."/>
            <person name="Burstein D."/>
            <person name="Emerson J.B."/>
            <person name="Thomas B.C."/>
            <person name="Banfield J.F."/>
        </authorList>
    </citation>
    <scope>NUCLEOTIDE SEQUENCE [LARGE SCALE GENOMIC DNA]</scope>
    <source>
        <strain evidence="12">CG1_02_38_13</strain>
    </source>
</reference>
<dbReference type="SUPFAM" id="SSF52540">
    <property type="entry name" value="P-loop containing nucleoside triphosphate hydrolases"/>
    <property type="match status" value="2"/>
</dbReference>
<keyword evidence="4 10" id="KW-0677">Repeat</keyword>
<dbReference type="Proteomes" id="UP000182465">
    <property type="component" value="Unassembled WGS sequence"/>
</dbReference>
<evidence type="ECO:0000313" key="13">
    <source>
        <dbReference type="Proteomes" id="UP000182465"/>
    </source>
</evidence>
<feature type="binding site" evidence="8">
    <location>
        <begin position="202"/>
        <end position="209"/>
    </location>
    <ligand>
        <name>GTP</name>
        <dbReference type="ChEBI" id="CHEBI:37565"/>
        <label>2</label>
    </ligand>
</feature>
<evidence type="ECO:0000256" key="10">
    <source>
        <dbReference type="RuleBase" id="RU004481"/>
    </source>
</evidence>
<dbReference type="PIRSF" id="PIRSF006485">
    <property type="entry name" value="GTP-binding_EngA"/>
    <property type="match status" value="1"/>
</dbReference>
<feature type="binding site" evidence="8">
    <location>
        <begin position="249"/>
        <end position="253"/>
    </location>
    <ligand>
        <name>GTP</name>
        <dbReference type="ChEBI" id="CHEBI:37565"/>
        <label>2</label>
    </ligand>
</feature>
<feature type="binding site" evidence="8">
    <location>
        <begin position="8"/>
        <end position="15"/>
    </location>
    <ligand>
        <name>GTP</name>
        <dbReference type="ChEBI" id="CHEBI:37565"/>
        <label>1</label>
    </ligand>
</feature>
<sequence>MNTISIIGRANVGKSTLFNRLAGKKQAMISDIPGTTRDLKYTEIQWQGDQFELIDTGGFLAGQKPLRDMTRRQEKKFKGESVDDVDKQVEFQAKIALIKSKVVLFVVDAREGLNPQDRQIADYLRKTKNKKIILVVNKCDSPKIREMTAEFYKLGLGNPLLVSAVNGSGTGDLLDEIIKKLDDSDLSSSVDPSRPINVIIIGKPNVGKSSLANSFAGEKKAIVSPVAQTTREPNDTLIEFEQKKIVITDTAGIRRKANVARQTLEELGVKMTISALKKSDIALLLLDISKNITKQDLILGRLLTKYSAGVIIVANKYDLLKNQGEDNENLTKEYTQYIYRHFPHLSWSPIIFTSAKTGFNVQKILKLILVVEDRKQIKIPAGALNKFLKTIIQHQPPPKKQIGDSTRTKLKRAFITHLEQIDTRPPTFSCIIGSQEKLPEEYRKYIINNLRKKFGFHGVPIKLAVKWSK</sequence>
<evidence type="ECO:0000259" key="11">
    <source>
        <dbReference type="PROSITE" id="PS51712"/>
    </source>
</evidence>
<comment type="caution">
    <text evidence="12">The sequence shown here is derived from an EMBL/GenBank/DDBJ whole genome shotgun (WGS) entry which is preliminary data.</text>
</comment>
<evidence type="ECO:0000256" key="4">
    <source>
        <dbReference type="ARBA" id="ARBA00022737"/>
    </source>
</evidence>
<dbReference type="CDD" id="cd01895">
    <property type="entry name" value="EngA2"/>
    <property type="match status" value="1"/>
</dbReference>
<feature type="binding site" evidence="8">
    <location>
        <begin position="315"/>
        <end position="318"/>
    </location>
    <ligand>
        <name>GTP</name>
        <dbReference type="ChEBI" id="CHEBI:37565"/>
        <label>2</label>
    </ligand>
</feature>
<dbReference type="InterPro" id="IPR031166">
    <property type="entry name" value="G_ENGA"/>
</dbReference>
<evidence type="ECO:0000313" key="12">
    <source>
        <dbReference type="EMBL" id="OIO16891.1"/>
    </source>
</evidence>
<dbReference type="PROSITE" id="PS51712">
    <property type="entry name" value="G_ENGA"/>
    <property type="match status" value="1"/>
</dbReference>
<dbReference type="PANTHER" id="PTHR43834:SF6">
    <property type="entry name" value="GTPASE DER"/>
    <property type="match status" value="1"/>
</dbReference>
<dbReference type="PANTHER" id="PTHR43834">
    <property type="entry name" value="GTPASE DER"/>
    <property type="match status" value="1"/>
</dbReference>
<dbReference type="InterPro" id="IPR005225">
    <property type="entry name" value="Small_GTP-bd"/>
</dbReference>
<keyword evidence="5 8" id="KW-0547">Nucleotide-binding</keyword>